<evidence type="ECO:0008006" key="4">
    <source>
        <dbReference type="Google" id="ProtNLM"/>
    </source>
</evidence>
<dbReference type="STRING" id="1763538.LPB68_16265"/>
<evidence type="ECO:0000313" key="3">
    <source>
        <dbReference type="Proteomes" id="UP000077134"/>
    </source>
</evidence>
<dbReference type="OrthoDB" id="1655249at2"/>
<sequence>MTIKAMMKENNHLREQMTPENKDYYEDIIVNFRDSQADKIQREQFLLQLAHQILEVQQKGITARQLLRIEADEYSRTQIANLTTRKPLTNLQYYILIPWIALTIFFFMESLIGFVGQWLNGNQSTFNQVSLLSLIIIAGGSILLIEAVTKILNRGSEEKQYVSHRLNLKAIVVYIIVLVMIMMLGYTFRNILPIFTIQPWLSLLISIVGLLGLLVLFKRK</sequence>
<name>A0A167B072_9BACL</name>
<dbReference type="InterPro" id="IPR009214">
    <property type="entry name" value="DUF1129"/>
</dbReference>
<dbReference type="Pfam" id="PF06570">
    <property type="entry name" value="DUF1129"/>
    <property type="match status" value="1"/>
</dbReference>
<evidence type="ECO:0000313" key="2">
    <source>
        <dbReference type="EMBL" id="OAB71622.1"/>
    </source>
</evidence>
<proteinExistence type="predicted"/>
<dbReference type="Proteomes" id="UP000077134">
    <property type="component" value="Unassembled WGS sequence"/>
</dbReference>
<dbReference type="SUPFAM" id="SSF158560">
    <property type="entry name" value="BH3980-like"/>
    <property type="match status" value="1"/>
</dbReference>
<comment type="caution">
    <text evidence="2">The sequence shown here is derived from an EMBL/GenBank/DDBJ whole genome shotgun (WGS) entry which is preliminary data.</text>
</comment>
<reference evidence="2 3" key="1">
    <citation type="submission" date="2016-02" db="EMBL/GenBank/DDBJ databases">
        <title>Paenibacillus sp. LPB0068, isolated from Crassostrea gigas.</title>
        <authorList>
            <person name="Shin S.-K."/>
            <person name="Yi H."/>
        </authorList>
    </citation>
    <scope>NUCLEOTIDE SEQUENCE [LARGE SCALE GENOMIC DNA]</scope>
    <source>
        <strain evidence="2 3">LPB0068</strain>
    </source>
</reference>
<feature type="transmembrane region" description="Helical" evidence="1">
    <location>
        <begin position="166"/>
        <end position="188"/>
    </location>
</feature>
<evidence type="ECO:0000256" key="1">
    <source>
        <dbReference type="SAM" id="Phobius"/>
    </source>
</evidence>
<dbReference type="AlphaFoldDB" id="A0A167B072"/>
<keyword evidence="1" id="KW-0472">Membrane</keyword>
<feature type="transmembrane region" description="Helical" evidence="1">
    <location>
        <begin position="93"/>
        <end position="119"/>
    </location>
</feature>
<keyword evidence="3" id="KW-1185">Reference proteome</keyword>
<accession>A0A167B072</accession>
<gene>
    <name evidence="2" type="ORF">PNBC_19135</name>
</gene>
<feature type="transmembrane region" description="Helical" evidence="1">
    <location>
        <begin position="200"/>
        <end position="217"/>
    </location>
</feature>
<organism evidence="2 3">
    <name type="scientific">Paenibacillus crassostreae</name>
    <dbReference type="NCBI Taxonomy" id="1763538"/>
    <lineage>
        <taxon>Bacteria</taxon>
        <taxon>Bacillati</taxon>
        <taxon>Bacillota</taxon>
        <taxon>Bacilli</taxon>
        <taxon>Bacillales</taxon>
        <taxon>Paenibacillaceae</taxon>
        <taxon>Paenibacillus</taxon>
    </lineage>
</organism>
<keyword evidence="1" id="KW-1133">Transmembrane helix</keyword>
<dbReference type="RefSeq" id="WP_082865829.1">
    <property type="nucleotide sequence ID" value="NZ_CP017770.1"/>
</dbReference>
<feature type="transmembrane region" description="Helical" evidence="1">
    <location>
        <begin position="125"/>
        <end position="145"/>
    </location>
</feature>
<protein>
    <recommendedName>
        <fullName evidence="4">DUF1129 domain-containing protein</fullName>
    </recommendedName>
</protein>
<keyword evidence="1" id="KW-0812">Transmembrane</keyword>
<dbReference type="EMBL" id="LSFN01000038">
    <property type="protein sequence ID" value="OAB71622.1"/>
    <property type="molecule type" value="Genomic_DNA"/>
</dbReference>